<dbReference type="InterPro" id="IPR027417">
    <property type="entry name" value="P-loop_NTPase"/>
</dbReference>
<dbReference type="RefSeq" id="WP_092275170.1">
    <property type="nucleotide sequence ID" value="NZ_LT629762.1"/>
</dbReference>
<accession>A0A1H1VLE6</accession>
<evidence type="ECO:0000259" key="2">
    <source>
        <dbReference type="Pfam" id="PF13476"/>
    </source>
</evidence>
<sequence length="658" mass="74391">MHPYLNIDFLHLVGHRKNYSIQFSPGVNIIYGDSDTGKSSILEFVNYLLGASSIVMADEISSSITYAALEVRLNGIEYTIKRDVFKPTALVEVYRCIFSECANNYPKKYAPKFGSTEGPDGYLSDFFMGALGLPKISVKVSPSKADSNLKRLSFRDLYKFSYLDQDEVGSKNLLDSANWNLFSTNKEVFKYIFNVLDSSISELEQEISKQSQEARRYKNKYESVSEFLRETDYESQSSIDDSLTSLDETIIELERELGETNTRMVSSSSQYESYKAAFNMLSLNEKGLSQELTNLRAQLDRYVRLKNDYDNDIGKVEAALSANQKIGEITKVSQPCPICDTPIEDIAEIKPFVSSGISPLLNEFDSLKKKRKGIQSLISELSEKQREANAAYFAVHEDLNKARELLDTESESMITPYLTQRDALVKELSARRQSRSQLVVNLKIRNSQKSIHDQYEQCNAVVVSLEERLEELKKSAPSLVNVLSDLSDNLNKFLKKVNIKNRRGISVSSKNFLPVIRDREYMTITSGGLRTISSIGLFLAILEYAIDNEVNYPAILLIDTVGKYLGKTSKAKHQDDTDTAADADEGISDPDKYKNMYEYMFELAGRAEKKGINCQIILVDNDVPEFFVSNYKPYIVAHYSSAGDNDLPKGLIDDYDER</sequence>
<dbReference type="Proteomes" id="UP000198481">
    <property type="component" value="Chromosome I"/>
</dbReference>
<dbReference type="PANTHER" id="PTHR32114:SF2">
    <property type="entry name" value="ABC TRANSPORTER ABCH.3"/>
    <property type="match status" value="1"/>
</dbReference>
<dbReference type="InterPro" id="IPR038729">
    <property type="entry name" value="Rad50/SbcC_AAA"/>
</dbReference>
<dbReference type="Pfam" id="PF13476">
    <property type="entry name" value="AAA_23"/>
    <property type="match status" value="1"/>
</dbReference>
<dbReference type="Gene3D" id="3.40.50.300">
    <property type="entry name" value="P-loop containing nucleotide triphosphate hydrolases"/>
    <property type="match status" value="1"/>
</dbReference>
<gene>
    <name evidence="3" type="ORF">SAMN05216222_2433</name>
</gene>
<dbReference type="SUPFAM" id="SSF52540">
    <property type="entry name" value="P-loop containing nucleoside triphosphate hydrolases"/>
    <property type="match status" value="1"/>
</dbReference>
<evidence type="ECO:0000256" key="1">
    <source>
        <dbReference type="SAM" id="Coils"/>
    </source>
</evidence>
<organism evidence="3 4">
    <name type="scientific">Pseudomonas prosekii</name>
    <dbReference type="NCBI Taxonomy" id="1148509"/>
    <lineage>
        <taxon>Bacteria</taxon>
        <taxon>Pseudomonadati</taxon>
        <taxon>Pseudomonadota</taxon>
        <taxon>Gammaproteobacteria</taxon>
        <taxon>Pseudomonadales</taxon>
        <taxon>Pseudomonadaceae</taxon>
        <taxon>Pseudomonas</taxon>
    </lineage>
</organism>
<evidence type="ECO:0000313" key="4">
    <source>
        <dbReference type="Proteomes" id="UP000198481"/>
    </source>
</evidence>
<evidence type="ECO:0000313" key="3">
    <source>
        <dbReference type="EMBL" id="SDS84849.1"/>
    </source>
</evidence>
<reference evidence="3 4" key="1">
    <citation type="submission" date="2016-10" db="EMBL/GenBank/DDBJ databases">
        <authorList>
            <person name="de Groot N.N."/>
        </authorList>
    </citation>
    <scope>NUCLEOTIDE SEQUENCE [LARGE SCALE GENOMIC DNA]</scope>
    <source>
        <strain evidence="3 4">LMG 26867</strain>
    </source>
</reference>
<dbReference type="GO" id="GO:0006302">
    <property type="term" value="P:double-strand break repair"/>
    <property type="evidence" value="ECO:0007669"/>
    <property type="project" value="InterPro"/>
</dbReference>
<feature type="coiled-coil region" evidence="1">
    <location>
        <begin position="193"/>
        <end position="263"/>
    </location>
</feature>
<dbReference type="EMBL" id="LT629762">
    <property type="protein sequence ID" value="SDS84849.1"/>
    <property type="molecule type" value="Genomic_DNA"/>
</dbReference>
<protein>
    <submittedName>
        <fullName evidence="3">AAA domain-containing protein</fullName>
    </submittedName>
</protein>
<feature type="domain" description="Rad50/SbcC-type AAA" evidence="2">
    <location>
        <begin position="18"/>
        <end position="257"/>
    </location>
</feature>
<dbReference type="PANTHER" id="PTHR32114">
    <property type="entry name" value="ABC TRANSPORTER ABCH.3"/>
    <property type="match status" value="1"/>
</dbReference>
<keyword evidence="1" id="KW-0175">Coiled coil</keyword>
<name>A0A1H1VLE6_9PSED</name>
<dbReference type="GO" id="GO:0016887">
    <property type="term" value="F:ATP hydrolysis activity"/>
    <property type="evidence" value="ECO:0007669"/>
    <property type="project" value="InterPro"/>
</dbReference>
<dbReference type="STRING" id="1148509.SAMN05216222_2433"/>
<dbReference type="AlphaFoldDB" id="A0A1H1VLE6"/>
<proteinExistence type="predicted"/>